<dbReference type="SUPFAM" id="SSF69618">
    <property type="entry name" value="HemD-like"/>
    <property type="match status" value="1"/>
</dbReference>
<dbReference type="Proteomes" id="UP001064632">
    <property type="component" value="Chromosome"/>
</dbReference>
<evidence type="ECO:0000256" key="9">
    <source>
        <dbReference type="RuleBase" id="RU366031"/>
    </source>
</evidence>
<evidence type="ECO:0000256" key="5">
    <source>
        <dbReference type="ARBA" id="ARBA00023244"/>
    </source>
</evidence>
<comment type="catalytic activity">
    <reaction evidence="8 9">
        <text>hydroxymethylbilane = uroporphyrinogen III + H2O</text>
        <dbReference type="Rhea" id="RHEA:18965"/>
        <dbReference type="ChEBI" id="CHEBI:15377"/>
        <dbReference type="ChEBI" id="CHEBI:57308"/>
        <dbReference type="ChEBI" id="CHEBI:57845"/>
        <dbReference type="EC" id="4.2.1.75"/>
    </reaction>
</comment>
<dbReference type="EC" id="4.2.1.75" evidence="3 9"/>
<evidence type="ECO:0000313" key="11">
    <source>
        <dbReference type="EMBL" id="UXI68318.1"/>
    </source>
</evidence>
<dbReference type="PANTHER" id="PTHR38042">
    <property type="entry name" value="UROPORPHYRINOGEN-III SYNTHASE, CHLOROPLASTIC"/>
    <property type="match status" value="1"/>
</dbReference>
<name>A0ABY6BE52_9GAMM</name>
<comment type="similarity">
    <text evidence="2 9">Belongs to the uroporphyrinogen-III synthase family.</text>
</comment>
<reference evidence="11" key="1">
    <citation type="submission" date="2022-09" db="EMBL/GenBank/DDBJ databases">
        <title>Tahibacter sp. nov., isolated from a fresh water.</title>
        <authorList>
            <person name="Baek J.H."/>
            <person name="Lee J.K."/>
            <person name="Kim J.M."/>
            <person name="Jeon C.O."/>
        </authorList>
    </citation>
    <scope>NUCLEOTIDE SEQUENCE</scope>
    <source>
        <strain evidence="11">W38</strain>
    </source>
</reference>
<evidence type="ECO:0000256" key="4">
    <source>
        <dbReference type="ARBA" id="ARBA00023239"/>
    </source>
</evidence>
<evidence type="ECO:0000313" key="12">
    <source>
        <dbReference type="Proteomes" id="UP001064632"/>
    </source>
</evidence>
<evidence type="ECO:0000256" key="3">
    <source>
        <dbReference type="ARBA" id="ARBA00013109"/>
    </source>
</evidence>
<keyword evidence="5 9" id="KW-0627">Porphyrin biosynthesis</keyword>
<evidence type="ECO:0000256" key="7">
    <source>
        <dbReference type="ARBA" id="ARBA00040167"/>
    </source>
</evidence>
<comment type="function">
    <text evidence="6 9">Catalyzes cyclization of the linear tetrapyrrole, hydroxymethylbilane, to the macrocyclic uroporphyrinogen III.</text>
</comment>
<evidence type="ECO:0000256" key="2">
    <source>
        <dbReference type="ARBA" id="ARBA00008133"/>
    </source>
</evidence>
<dbReference type="InterPro" id="IPR003754">
    <property type="entry name" value="4pyrrol_synth_uPrphyn_synth"/>
</dbReference>
<proteinExistence type="inferred from homology"/>
<gene>
    <name evidence="11" type="ORF">N4264_01320</name>
</gene>
<evidence type="ECO:0000256" key="1">
    <source>
        <dbReference type="ARBA" id="ARBA00004772"/>
    </source>
</evidence>
<evidence type="ECO:0000256" key="6">
    <source>
        <dbReference type="ARBA" id="ARBA00037589"/>
    </source>
</evidence>
<keyword evidence="12" id="KW-1185">Reference proteome</keyword>
<feature type="domain" description="Tetrapyrrole biosynthesis uroporphyrinogen III synthase" evidence="10">
    <location>
        <begin position="32"/>
        <end position="254"/>
    </location>
</feature>
<dbReference type="CDD" id="cd06578">
    <property type="entry name" value="HemD"/>
    <property type="match status" value="1"/>
</dbReference>
<evidence type="ECO:0000259" key="10">
    <source>
        <dbReference type="Pfam" id="PF02602"/>
    </source>
</evidence>
<dbReference type="PANTHER" id="PTHR38042:SF1">
    <property type="entry name" value="UROPORPHYRINOGEN-III SYNTHASE, CHLOROPLASTIC"/>
    <property type="match status" value="1"/>
</dbReference>
<protein>
    <recommendedName>
        <fullName evidence="7 9">Uroporphyrinogen-III synthase</fullName>
        <ecNumber evidence="3 9">4.2.1.75</ecNumber>
    </recommendedName>
</protein>
<organism evidence="11 12">
    <name type="scientific">Tahibacter amnicola</name>
    <dbReference type="NCBI Taxonomy" id="2976241"/>
    <lineage>
        <taxon>Bacteria</taxon>
        <taxon>Pseudomonadati</taxon>
        <taxon>Pseudomonadota</taxon>
        <taxon>Gammaproteobacteria</taxon>
        <taxon>Lysobacterales</taxon>
        <taxon>Rhodanobacteraceae</taxon>
        <taxon>Tahibacter</taxon>
    </lineage>
</organism>
<accession>A0ABY6BE52</accession>
<dbReference type="Pfam" id="PF02602">
    <property type="entry name" value="HEM4"/>
    <property type="match status" value="1"/>
</dbReference>
<keyword evidence="4 9" id="KW-0456">Lyase</keyword>
<dbReference type="EMBL" id="CP104694">
    <property type="protein sequence ID" value="UXI68318.1"/>
    <property type="molecule type" value="Genomic_DNA"/>
</dbReference>
<evidence type="ECO:0000256" key="8">
    <source>
        <dbReference type="ARBA" id="ARBA00048617"/>
    </source>
</evidence>
<dbReference type="Gene3D" id="3.40.50.10090">
    <property type="match status" value="2"/>
</dbReference>
<sequence length="266" mass="27871">MAYPQSPERGPDLTGAGVIVTRPSGSADAVLRRIRALGGEGIALPGLSLRGPEDPEAARAALHLAARSNIAVFVSPMAVRFAWQLAPNLHFPARTQVAAVGRATAAALRRRGVARVVEPATSQDSEGLLALPAMRSVRGAAVAVIGAPGGRDLMPGALRRRGAHVAQVDVYRRAAPRWTRRHFAALDTAPRPRILLLSSAQALANLATGLPAGLVLALREAEVVVSSGRLCELAREHGFGRVHVAKSAVTDDMLTAAAQALARHRL</sequence>
<dbReference type="InterPro" id="IPR039793">
    <property type="entry name" value="UROS/Hem4"/>
</dbReference>
<comment type="pathway">
    <text evidence="1 9">Porphyrin-containing compound metabolism; protoporphyrin-IX biosynthesis; coproporphyrinogen-III from 5-aminolevulinate: step 3/4.</text>
</comment>
<dbReference type="InterPro" id="IPR036108">
    <property type="entry name" value="4pyrrol_syn_uPrphyn_synt_sf"/>
</dbReference>
<dbReference type="RefSeq" id="WP_261695278.1">
    <property type="nucleotide sequence ID" value="NZ_CP104694.1"/>
</dbReference>
<dbReference type="GO" id="GO:0004852">
    <property type="term" value="F:uroporphyrinogen-III synthase activity"/>
    <property type="evidence" value="ECO:0007669"/>
    <property type="project" value="UniProtKB-EC"/>
</dbReference>